<name>A0A091ATG1_9GAMM</name>
<protein>
    <recommendedName>
        <fullName evidence="5">HTH lysR-type domain-containing protein</fullName>
    </recommendedName>
</protein>
<dbReference type="CDD" id="cd08432">
    <property type="entry name" value="PBP2_GcdR_TrpI_HvrB_AmpR_like"/>
    <property type="match status" value="1"/>
</dbReference>
<dbReference type="EMBL" id="AVCI01000010">
    <property type="protein sequence ID" value="KFN42432.1"/>
    <property type="molecule type" value="Genomic_DNA"/>
</dbReference>
<dbReference type="Gene3D" id="1.10.10.10">
    <property type="entry name" value="Winged helix-like DNA-binding domain superfamily/Winged helix DNA-binding domain"/>
    <property type="match status" value="1"/>
</dbReference>
<accession>A0A091ATG1</accession>
<dbReference type="InterPro" id="IPR000847">
    <property type="entry name" value="LysR_HTH_N"/>
</dbReference>
<dbReference type="GO" id="GO:0003700">
    <property type="term" value="F:DNA-binding transcription factor activity"/>
    <property type="evidence" value="ECO:0007669"/>
    <property type="project" value="InterPro"/>
</dbReference>
<reference evidence="6 7" key="1">
    <citation type="submission" date="2013-09" db="EMBL/GenBank/DDBJ databases">
        <title>Genome sequencing of Arenimonas oryziterrae.</title>
        <authorList>
            <person name="Chen F."/>
            <person name="Wang G."/>
        </authorList>
    </citation>
    <scope>NUCLEOTIDE SEQUENCE [LARGE SCALE GENOMIC DNA]</scope>
    <source>
        <strain evidence="6 7">YC6267</strain>
    </source>
</reference>
<dbReference type="PANTHER" id="PTHR30537:SF79">
    <property type="entry name" value="TRANSCRIPTIONAL REGULATOR-RELATED"/>
    <property type="match status" value="1"/>
</dbReference>
<feature type="domain" description="HTH lysR-type" evidence="5">
    <location>
        <begin position="4"/>
        <end position="61"/>
    </location>
</feature>
<dbReference type="PANTHER" id="PTHR30537">
    <property type="entry name" value="HTH-TYPE TRANSCRIPTIONAL REGULATOR"/>
    <property type="match status" value="1"/>
</dbReference>
<dbReference type="GO" id="GO:0006351">
    <property type="term" value="P:DNA-templated transcription"/>
    <property type="evidence" value="ECO:0007669"/>
    <property type="project" value="TreeGrafter"/>
</dbReference>
<dbReference type="Gene3D" id="3.40.190.10">
    <property type="entry name" value="Periplasmic binding protein-like II"/>
    <property type="match status" value="2"/>
</dbReference>
<sequence>MGRLPLAALESFLLAARLGNLSRAAGQLNLTVSALSHQMRGLEERLGRKLFIRGSRGVSLTAEGERLIDGIAAPLGAIERALRQCEIPSDDILNLSLMPSMASSWLLPRLPEFVAAHPELQINLQSTPVLVNFELEPIDAAIRFGGGQWPGLIAEHLFDETLTPVASPALVKRLGRERLRDLSACPLLGDPGGRWPAWFERAGGTPPARFVAHFSDSETLHKAAVEGLGIALGRMTMARPLIETGRLLALSKQRLRAEFSHYLVMPPRSEKRQSVRLFRDWLLAQARQYAKQVGGETRLRK</sequence>
<dbReference type="Pfam" id="PF00126">
    <property type="entry name" value="HTH_1"/>
    <property type="match status" value="1"/>
</dbReference>
<keyword evidence="7" id="KW-1185">Reference proteome</keyword>
<evidence type="ECO:0000256" key="1">
    <source>
        <dbReference type="ARBA" id="ARBA00009437"/>
    </source>
</evidence>
<evidence type="ECO:0000256" key="2">
    <source>
        <dbReference type="ARBA" id="ARBA00023015"/>
    </source>
</evidence>
<evidence type="ECO:0000259" key="5">
    <source>
        <dbReference type="PROSITE" id="PS50931"/>
    </source>
</evidence>
<dbReference type="PROSITE" id="PS50931">
    <property type="entry name" value="HTH_LYSR"/>
    <property type="match status" value="1"/>
</dbReference>
<dbReference type="RefSeq" id="WP_022970407.1">
    <property type="nucleotide sequence ID" value="NZ_ATVD01000007.1"/>
</dbReference>
<dbReference type="Pfam" id="PF03466">
    <property type="entry name" value="LysR_substrate"/>
    <property type="match status" value="1"/>
</dbReference>
<dbReference type="SUPFAM" id="SSF46785">
    <property type="entry name" value="Winged helix' DNA-binding domain"/>
    <property type="match status" value="1"/>
</dbReference>
<gene>
    <name evidence="6" type="ORF">N789_13835</name>
</gene>
<proteinExistence type="inferred from homology"/>
<comment type="caution">
    <text evidence="6">The sequence shown here is derived from an EMBL/GenBank/DDBJ whole genome shotgun (WGS) entry which is preliminary data.</text>
</comment>
<dbReference type="GO" id="GO:0043565">
    <property type="term" value="F:sequence-specific DNA binding"/>
    <property type="evidence" value="ECO:0007669"/>
    <property type="project" value="TreeGrafter"/>
</dbReference>
<keyword evidence="4" id="KW-0804">Transcription</keyword>
<dbReference type="Proteomes" id="UP000029385">
    <property type="component" value="Unassembled WGS sequence"/>
</dbReference>
<dbReference type="AlphaFoldDB" id="A0A091ATG1"/>
<dbReference type="InterPro" id="IPR005119">
    <property type="entry name" value="LysR_subst-bd"/>
</dbReference>
<evidence type="ECO:0000256" key="3">
    <source>
        <dbReference type="ARBA" id="ARBA00023125"/>
    </source>
</evidence>
<dbReference type="InterPro" id="IPR058163">
    <property type="entry name" value="LysR-type_TF_proteobact-type"/>
</dbReference>
<dbReference type="SUPFAM" id="SSF53850">
    <property type="entry name" value="Periplasmic binding protein-like II"/>
    <property type="match status" value="1"/>
</dbReference>
<dbReference type="InterPro" id="IPR036388">
    <property type="entry name" value="WH-like_DNA-bd_sf"/>
</dbReference>
<evidence type="ECO:0000313" key="6">
    <source>
        <dbReference type="EMBL" id="KFN42432.1"/>
    </source>
</evidence>
<comment type="similarity">
    <text evidence="1">Belongs to the LysR transcriptional regulatory family.</text>
</comment>
<organism evidence="6 7">
    <name type="scientific">Arenimonas oryziterrae DSM 21050 = YC6267</name>
    <dbReference type="NCBI Taxonomy" id="1121015"/>
    <lineage>
        <taxon>Bacteria</taxon>
        <taxon>Pseudomonadati</taxon>
        <taxon>Pseudomonadota</taxon>
        <taxon>Gammaproteobacteria</taxon>
        <taxon>Lysobacterales</taxon>
        <taxon>Lysobacteraceae</taxon>
        <taxon>Arenimonas</taxon>
    </lineage>
</organism>
<dbReference type="eggNOG" id="COG0583">
    <property type="taxonomic scope" value="Bacteria"/>
</dbReference>
<dbReference type="InterPro" id="IPR036390">
    <property type="entry name" value="WH_DNA-bd_sf"/>
</dbReference>
<dbReference type="PATRIC" id="fig|1121015.4.peg.2237"/>
<keyword evidence="2" id="KW-0805">Transcription regulation</keyword>
<dbReference type="OrthoDB" id="5526340at2"/>
<dbReference type="STRING" id="1121015.GCA_000420545_02817"/>
<evidence type="ECO:0000256" key="4">
    <source>
        <dbReference type="ARBA" id="ARBA00023163"/>
    </source>
</evidence>
<evidence type="ECO:0000313" key="7">
    <source>
        <dbReference type="Proteomes" id="UP000029385"/>
    </source>
</evidence>
<keyword evidence="3" id="KW-0238">DNA-binding</keyword>